<evidence type="ECO:0000256" key="2">
    <source>
        <dbReference type="ARBA" id="ARBA00022505"/>
    </source>
</evidence>
<organism evidence="8 9">
    <name type="scientific">Vibrio panuliri</name>
    <dbReference type="NCBI Taxonomy" id="1381081"/>
    <lineage>
        <taxon>Bacteria</taxon>
        <taxon>Pseudomonadati</taxon>
        <taxon>Pseudomonadota</taxon>
        <taxon>Gammaproteobacteria</taxon>
        <taxon>Vibrionales</taxon>
        <taxon>Vibrionaceae</taxon>
        <taxon>Vibrio</taxon>
    </lineage>
</organism>
<dbReference type="NCBIfam" id="NF007958">
    <property type="entry name" value="PRK10677.1"/>
    <property type="match status" value="1"/>
</dbReference>
<dbReference type="PANTHER" id="PTHR30632">
    <property type="entry name" value="MOLYBDATE-BINDING PERIPLASMIC PROTEIN"/>
    <property type="match status" value="1"/>
</dbReference>
<dbReference type="PANTHER" id="PTHR30632:SF17">
    <property type="entry name" value="MOLYBDATE-BINDING PROTEIN MODA"/>
    <property type="match status" value="1"/>
</dbReference>
<dbReference type="InterPro" id="IPR050682">
    <property type="entry name" value="ModA/WtpA"/>
</dbReference>
<feature type="binding site" evidence="6">
    <location>
        <position position="195"/>
    </location>
    <ligand>
        <name>molybdate</name>
        <dbReference type="ChEBI" id="CHEBI:36264"/>
    </ligand>
</feature>
<keyword evidence="4 7" id="KW-0732">Signal</keyword>
<proteinExistence type="inferred from homology"/>
<keyword evidence="3 6" id="KW-0479">Metal-binding</keyword>
<comment type="caution">
    <text evidence="8">The sequence shown here is derived from an EMBL/GenBank/DDBJ whole genome shotgun (WGS) entry which is preliminary data.</text>
</comment>
<feature type="chain" id="PRO_5012367380" evidence="7">
    <location>
        <begin position="27"/>
        <end position="254"/>
    </location>
</feature>
<sequence length="254" mass="27677">MLRTIKNSLLAFVLTVFASLPQGALASENSIRVYAASSLTNVLNELISDYQSKHKIKIVPIYGGSSSLARQIEQGAPADLFISANERWVEHLAQKGIANPQFIHDFTHNQLVVVSASSRAVQLDVAQVNSWMAALNGGRLAVGQPNAVPAGIYAQQSLESLGVWSSLSQHLAPTNNVRIALTLVEREEAPLGIVYQSDALISNKVRVVHTFADKTHDPIRYPLVELTQSSDVAAFAEYLVSDQAKRVLTRFGFN</sequence>
<evidence type="ECO:0000256" key="7">
    <source>
        <dbReference type="SAM" id="SignalP"/>
    </source>
</evidence>
<dbReference type="GO" id="GO:1901359">
    <property type="term" value="F:tungstate binding"/>
    <property type="evidence" value="ECO:0007669"/>
    <property type="project" value="UniProtKB-ARBA"/>
</dbReference>
<dbReference type="SUPFAM" id="SSF53850">
    <property type="entry name" value="Periplasmic binding protein-like II"/>
    <property type="match status" value="1"/>
</dbReference>
<dbReference type="NCBIfam" id="TIGR01256">
    <property type="entry name" value="modA"/>
    <property type="match status" value="1"/>
</dbReference>
<feature type="binding site" evidence="6">
    <location>
        <position position="65"/>
    </location>
    <ligand>
        <name>molybdate</name>
        <dbReference type="ChEBI" id="CHEBI:36264"/>
    </ligand>
</feature>
<dbReference type="AlphaFoldDB" id="A0A1Q9HA74"/>
<evidence type="ECO:0000313" key="8">
    <source>
        <dbReference type="EMBL" id="OLQ85876.1"/>
    </source>
</evidence>
<dbReference type="GO" id="GO:0015689">
    <property type="term" value="P:molybdate ion transport"/>
    <property type="evidence" value="ECO:0007669"/>
    <property type="project" value="InterPro"/>
</dbReference>
<evidence type="ECO:0000313" key="9">
    <source>
        <dbReference type="Proteomes" id="UP000186313"/>
    </source>
</evidence>
<dbReference type="PIRSF" id="PIRSF004846">
    <property type="entry name" value="ModA"/>
    <property type="match status" value="1"/>
</dbReference>
<comment type="similarity">
    <text evidence="1">Belongs to the bacterial solute-binding protein ModA family.</text>
</comment>
<name>A0A1Q9HA74_9VIBR</name>
<evidence type="ECO:0000256" key="6">
    <source>
        <dbReference type="PIRSR" id="PIRSR004846-1"/>
    </source>
</evidence>
<evidence type="ECO:0000256" key="1">
    <source>
        <dbReference type="ARBA" id="ARBA00009175"/>
    </source>
</evidence>
<dbReference type="Pfam" id="PF13531">
    <property type="entry name" value="SBP_bac_11"/>
    <property type="match status" value="1"/>
</dbReference>
<feature type="signal peptide" evidence="7">
    <location>
        <begin position="1"/>
        <end position="26"/>
    </location>
</feature>
<feature type="binding site" evidence="6">
    <location>
        <position position="150"/>
    </location>
    <ligand>
        <name>molybdate</name>
        <dbReference type="ChEBI" id="CHEBI:36264"/>
    </ligand>
</feature>
<protein>
    <submittedName>
        <fullName evidence="8">Molybdate ABC transporter substrate-binding protein</fullName>
    </submittedName>
</protein>
<dbReference type="GO" id="GO:0046872">
    <property type="term" value="F:metal ion binding"/>
    <property type="evidence" value="ECO:0007669"/>
    <property type="project" value="UniProtKB-KW"/>
</dbReference>
<dbReference type="Proteomes" id="UP000186313">
    <property type="component" value="Unassembled WGS sequence"/>
</dbReference>
<dbReference type="OrthoDB" id="9785015at2"/>
<dbReference type="EMBL" id="MJMJ01000045">
    <property type="protein sequence ID" value="OLQ85876.1"/>
    <property type="molecule type" value="Genomic_DNA"/>
</dbReference>
<dbReference type="RefSeq" id="WP_075710842.1">
    <property type="nucleotide sequence ID" value="NZ_MJMJ01000045.1"/>
</dbReference>
<evidence type="ECO:0000256" key="3">
    <source>
        <dbReference type="ARBA" id="ARBA00022723"/>
    </source>
</evidence>
<dbReference type="FunFam" id="3.40.190.10:FF:000035">
    <property type="entry name" value="Molybdate ABC transporter substrate-binding protein"/>
    <property type="match status" value="1"/>
</dbReference>
<comment type="subunit">
    <text evidence="5">The complex is composed of two ATP-binding proteins (ModC), two transmembrane proteins (ModB) and a solute-binding protein (ModA).</text>
</comment>
<feature type="binding site" evidence="6">
    <location>
        <position position="177"/>
    </location>
    <ligand>
        <name>molybdate</name>
        <dbReference type="ChEBI" id="CHEBI:36264"/>
    </ligand>
</feature>
<evidence type="ECO:0000256" key="4">
    <source>
        <dbReference type="ARBA" id="ARBA00022729"/>
    </source>
</evidence>
<gene>
    <name evidence="8" type="ORF">BIY22_13400</name>
</gene>
<dbReference type="GO" id="GO:0030288">
    <property type="term" value="C:outer membrane-bounded periplasmic space"/>
    <property type="evidence" value="ECO:0007669"/>
    <property type="project" value="TreeGrafter"/>
</dbReference>
<feature type="binding site" evidence="6">
    <location>
        <position position="38"/>
    </location>
    <ligand>
        <name>molybdate</name>
        <dbReference type="ChEBI" id="CHEBI:36264"/>
    </ligand>
</feature>
<reference evidence="8 9" key="1">
    <citation type="submission" date="2016-09" db="EMBL/GenBank/DDBJ databases">
        <title>Genomic Taxonomy of the Vibrionaceae.</title>
        <authorList>
            <person name="Gonzalez-Castillo A."/>
            <person name="Gomez-Gil B."/>
            <person name="Enciso-Ibarra K."/>
        </authorList>
    </citation>
    <scope>NUCLEOTIDE SEQUENCE [LARGE SCALE GENOMIC DNA]</scope>
    <source>
        <strain evidence="8 9">CAIM 703</strain>
    </source>
</reference>
<keyword evidence="2 6" id="KW-0500">Molybdenum</keyword>
<dbReference type="Gene3D" id="3.40.190.10">
    <property type="entry name" value="Periplasmic binding protein-like II"/>
    <property type="match status" value="2"/>
</dbReference>
<dbReference type="STRING" id="1381081.BIY22_13400"/>
<dbReference type="InterPro" id="IPR005950">
    <property type="entry name" value="ModA"/>
</dbReference>
<accession>A0A1Q9HA74</accession>
<evidence type="ECO:0000256" key="5">
    <source>
        <dbReference type="ARBA" id="ARBA00062515"/>
    </source>
</evidence>
<dbReference type="GO" id="GO:0030973">
    <property type="term" value="F:molybdate ion binding"/>
    <property type="evidence" value="ECO:0007669"/>
    <property type="project" value="TreeGrafter"/>
</dbReference>